<evidence type="ECO:0000313" key="1">
    <source>
        <dbReference type="EMBL" id="KAI4319929.1"/>
    </source>
</evidence>
<protein>
    <submittedName>
        <fullName evidence="1">Uncharacterized protein</fullName>
    </submittedName>
</protein>
<sequence length="522" mass="58173">MSRYSLRPSDLPLLQERQLPSSLLLGRVLSSGYSPRKMPSLPVGCFCRNGRIHTVSDGTPVRSVMPDIARDYQTFPVPLIPKPEADPKTVVSIILGGGAGSRLFPLTKTRAKPAVSIGGGYRLIDFPVSNCIHSGINKIYILTQYNSQSLNRHIARTYNLGSGMNFGDGYIEVVLAATQTPGESGMKWFQGTADAVRHFLWLLEDVEHKQIENILILSGDHFYQMDYMDFLQKHIDSSAGISISCVPIDERASDFELVKMDELGRITQILKKPPGEDLRLMQFDPTCLRLPSGDTTRFQYAASMGIYLFKADVLIKLLRDYPTANDFGSEVIPRAAEDHHIRAYMFDGCWEDIGDVRSFFNANLALTEEPSKFQFYDPQKPIFTSPRCLPPTRIEKCQVVDSIISDGCFLRECSIQHSILGIHSRLECGVEMKDTVMMGADNYQDKEEREALLAEGRVPIGVGRGTKIMNCIIDMNARIGKNAVITNRDGVTEADRPSEGFYIRSGITVILKDAVIDDGTII</sequence>
<reference evidence="2" key="1">
    <citation type="journal article" date="2023" name="Front. Plant Sci.">
        <title>Chromosomal-level genome assembly of Melastoma candidum provides insights into trichome evolution.</title>
        <authorList>
            <person name="Zhong Y."/>
            <person name="Wu W."/>
            <person name="Sun C."/>
            <person name="Zou P."/>
            <person name="Liu Y."/>
            <person name="Dai S."/>
            <person name="Zhou R."/>
        </authorList>
    </citation>
    <scope>NUCLEOTIDE SEQUENCE [LARGE SCALE GENOMIC DNA]</scope>
</reference>
<comment type="caution">
    <text evidence="1">The sequence shown here is derived from an EMBL/GenBank/DDBJ whole genome shotgun (WGS) entry which is preliminary data.</text>
</comment>
<keyword evidence="2" id="KW-1185">Reference proteome</keyword>
<accession>A0ACB9M9H7</accession>
<dbReference type="EMBL" id="CM042889">
    <property type="protein sequence ID" value="KAI4319929.1"/>
    <property type="molecule type" value="Genomic_DNA"/>
</dbReference>
<gene>
    <name evidence="1" type="ORF">MLD38_033466</name>
</gene>
<dbReference type="Proteomes" id="UP001057402">
    <property type="component" value="Chromosome 10"/>
</dbReference>
<evidence type="ECO:0000313" key="2">
    <source>
        <dbReference type="Proteomes" id="UP001057402"/>
    </source>
</evidence>
<organism evidence="1 2">
    <name type="scientific">Melastoma candidum</name>
    <dbReference type="NCBI Taxonomy" id="119954"/>
    <lineage>
        <taxon>Eukaryota</taxon>
        <taxon>Viridiplantae</taxon>
        <taxon>Streptophyta</taxon>
        <taxon>Embryophyta</taxon>
        <taxon>Tracheophyta</taxon>
        <taxon>Spermatophyta</taxon>
        <taxon>Magnoliopsida</taxon>
        <taxon>eudicotyledons</taxon>
        <taxon>Gunneridae</taxon>
        <taxon>Pentapetalae</taxon>
        <taxon>rosids</taxon>
        <taxon>malvids</taxon>
        <taxon>Myrtales</taxon>
        <taxon>Melastomataceae</taxon>
        <taxon>Melastomatoideae</taxon>
        <taxon>Melastomateae</taxon>
        <taxon>Melastoma</taxon>
    </lineage>
</organism>
<name>A0ACB9M9H7_9MYRT</name>
<proteinExistence type="predicted"/>